<dbReference type="EMBL" id="LXQA010063382">
    <property type="protein sequence ID" value="MCI06880.1"/>
    <property type="molecule type" value="Genomic_DNA"/>
</dbReference>
<dbReference type="Proteomes" id="UP000265520">
    <property type="component" value="Unassembled WGS sequence"/>
</dbReference>
<dbReference type="AlphaFoldDB" id="A0A392P668"/>
<dbReference type="PANTHER" id="PTHR31587:SF3">
    <property type="entry name" value="EXPRESSED PROTEIN"/>
    <property type="match status" value="1"/>
</dbReference>
<sequence>VVSSSSGSSPQTYSIIHNIDNRKEFTKKEWDDFTSNSTKQALAELAASKTFTDWLIEHPDRVERISLLSNCHTKQDVAKIATSPWFIS</sequence>
<organism evidence="1 2">
    <name type="scientific">Trifolium medium</name>
    <dbReference type="NCBI Taxonomy" id="97028"/>
    <lineage>
        <taxon>Eukaryota</taxon>
        <taxon>Viridiplantae</taxon>
        <taxon>Streptophyta</taxon>
        <taxon>Embryophyta</taxon>
        <taxon>Tracheophyta</taxon>
        <taxon>Spermatophyta</taxon>
        <taxon>Magnoliopsida</taxon>
        <taxon>eudicotyledons</taxon>
        <taxon>Gunneridae</taxon>
        <taxon>Pentapetalae</taxon>
        <taxon>rosids</taxon>
        <taxon>fabids</taxon>
        <taxon>Fabales</taxon>
        <taxon>Fabaceae</taxon>
        <taxon>Papilionoideae</taxon>
        <taxon>50 kb inversion clade</taxon>
        <taxon>NPAAA clade</taxon>
        <taxon>Hologalegina</taxon>
        <taxon>IRL clade</taxon>
        <taxon>Trifolieae</taxon>
        <taxon>Trifolium</taxon>
    </lineage>
</organism>
<feature type="non-terminal residue" evidence="1">
    <location>
        <position position="88"/>
    </location>
</feature>
<keyword evidence="2" id="KW-1185">Reference proteome</keyword>
<proteinExistence type="predicted"/>
<dbReference type="PANTHER" id="PTHR31587">
    <property type="entry name" value="TRANSMEMBRANE PROTEIN (DUF2215)"/>
    <property type="match status" value="1"/>
</dbReference>
<feature type="non-terminal residue" evidence="1">
    <location>
        <position position="1"/>
    </location>
</feature>
<protein>
    <submittedName>
        <fullName evidence="1">Uncharacterized protein</fullName>
    </submittedName>
</protein>
<reference evidence="1 2" key="1">
    <citation type="journal article" date="2018" name="Front. Plant Sci.">
        <title>Red Clover (Trifolium pratense) and Zigzag Clover (T. medium) - A Picture of Genomic Similarities and Differences.</title>
        <authorList>
            <person name="Dluhosova J."/>
            <person name="Istvanek J."/>
            <person name="Nedelnik J."/>
            <person name="Repkova J."/>
        </authorList>
    </citation>
    <scope>NUCLEOTIDE SEQUENCE [LARGE SCALE GENOMIC DNA]</scope>
    <source>
        <strain evidence="2">cv. 10/8</strain>
        <tissue evidence="1">Leaf</tissue>
    </source>
</reference>
<evidence type="ECO:0000313" key="1">
    <source>
        <dbReference type="EMBL" id="MCI06880.1"/>
    </source>
</evidence>
<comment type="caution">
    <text evidence="1">The sequence shown here is derived from an EMBL/GenBank/DDBJ whole genome shotgun (WGS) entry which is preliminary data.</text>
</comment>
<name>A0A392P668_9FABA</name>
<evidence type="ECO:0000313" key="2">
    <source>
        <dbReference type="Proteomes" id="UP000265520"/>
    </source>
</evidence>
<accession>A0A392P668</accession>